<sequence length="95" mass="11092">MAMKLDADQKVQEKHKNKKLKHEYKVNLNVLFGLIKLDMPDLLSDNPQEKKDAIKRILNTAQSNLVEKNRENNRNPNRTIKDPSNKFPPTQKRGE</sequence>
<feature type="compositionally biased region" description="Basic and acidic residues" evidence="1">
    <location>
        <begin position="67"/>
        <end position="84"/>
    </location>
</feature>
<dbReference type="PATRIC" id="fig|230361.4.peg.958"/>
<name>A0A0U2L4S4_9EURY</name>
<evidence type="ECO:0000313" key="3">
    <source>
        <dbReference type="Proteomes" id="UP000067738"/>
    </source>
</evidence>
<evidence type="ECO:0000256" key="1">
    <source>
        <dbReference type="SAM" id="MobiDB-lite"/>
    </source>
</evidence>
<accession>A0A0U2L4S4</accession>
<dbReference type="AlphaFoldDB" id="A0A0U2L4S4"/>
<dbReference type="KEGG" id="mmil:sm9_0929"/>
<protein>
    <submittedName>
        <fullName evidence="2">Uncharacterized protein</fullName>
    </submittedName>
</protein>
<feature type="region of interest" description="Disordered" evidence="1">
    <location>
        <begin position="64"/>
        <end position="95"/>
    </location>
</feature>
<dbReference type="EMBL" id="CP011266">
    <property type="protein sequence ID" value="ALT68718.1"/>
    <property type="molecule type" value="Genomic_DNA"/>
</dbReference>
<dbReference type="Proteomes" id="UP000067738">
    <property type="component" value="Chromosome"/>
</dbReference>
<reference evidence="2 3" key="1">
    <citation type="submission" date="2015-04" db="EMBL/GenBank/DDBJ databases">
        <title>The complete genome sequence of the rumen methanogen Methanobrevibacter millerae SM9.</title>
        <authorList>
            <person name="Leahy S.C."/>
            <person name="Kelly W.J."/>
            <person name="Pacheco D.M."/>
            <person name="Li D."/>
            <person name="Altermann E."/>
            <person name="Attwood G.T."/>
        </authorList>
    </citation>
    <scope>NUCLEOTIDE SEQUENCE [LARGE SCALE GENOMIC DNA]</scope>
    <source>
        <strain evidence="2 3">SM9</strain>
    </source>
</reference>
<gene>
    <name evidence="2" type="ORF">sm9_0929</name>
</gene>
<evidence type="ECO:0000313" key="2">
    <source>
        <dbReference type="EMBL" id="ALT68718.1"/>
    </source>
</evidence>
<keyword evidence="3" id="KW-1185">Reference proteome</keyword>
<proteinExistence type="predicted"/>
<organism evidence="2 3">
    <name type="scientific">Methanobrevibacter millerae</name>
    <dbReference type="NCBI Taxonomy" id="230361"/>
    <lineage>
        <taxon>Archaea</taxon>
        <taxon>Methanobacteriati</taxon>
        <taxon>Methanobacteriota</taxon>
        <taxon>Methanomada group</taxon>
        <taxon>Methanobacteria</taxon>
        <taxon>Methanobacteriales</taxon>
        <taxon>Methanobacteriaceae</taxon>
        <taxon>Methanobrevibacter</taxon>
    </lineage>
</organism>